<keyword evidence="2" id="KW-1185">Reference proteome</keyword>
<dbReference type="AlphaFoldDB" id="A0A3L8PVA8"/>
<proteinExistence type="predicted"/>
<protein>
    <submittedName>
        <fullName evidence="1">Uncharacterized protein</fullName>
    </submittedName>
</protein>
<comment type="caution">
    <text evidence="1">The sequence shown here is derived from an EMBL/GenBank/DDBJ whole genome shotgun (WGS) entry which is preliminary data.</text>
</comment>
<dbReference type="Proteomes" id="UP000281474">
    <property type="component" value="Unassembled WGS sequence"/>
</dbReference>
<sequence>MATAITSNQTLLSTNVDSAHYSHLLTYLESNERTRFQRIAINHQDYAEEAQLMLKSITTLDWHSPIFKTSRSFDILFYLYANQHISKDEFVDVQVNWLQPLVQWDPDTEIEPSPCLEKFKISRIYRTDANAELDFYTKLSDFFIWRVRVLPPNQRQFTVIEFEEGSLAYRYLNQTEIQVHRKKPQHRPDEYELCNWFKLIAQNMSCFHIYRPPVTQQKWQAIPNKEFKVKLVLPSILAINEFLEEVKPHYSYHFSQLFCYGAPNLYQFHQLHLNKDHPITLYHPTVKSNVYTPDGNHLGTMAGFHDFRHFYRFQKFDRSFTDSSLKIFTMILRLEALLQYENAFKTKLLENVENFYLDILKQNILPKPNGAKKYESDLVSISDKEFVQQAIDKWVITFNAENFANLTDFEFSRTPVPERSEFSRYIFCGYSENEFASPFNLCNCLALLIALPWEVSLRYSPHDYTPAPWNAYCDSHARFYIMRLLRKYKMPEDISNFVALK</sequence>
<evidence type="ECO:0000313" key="2">
    <source>
        <dbReference type="Proteomes" id="UP000281474"/>
    </source>
</evidence>
<name>A0A3L8PVA8_9GAMM</name>
<accession>A0A3L8PVA8</accession>
<dbReference type="RefSeq" id="WP_121840186.1">
    <property type="nucleotide sequence ID" value="NZ_ML014817.1"/>
</dbReference>
<organism evidence="1 2">
    <name type="scientific">Parashewanella curva</name>
    <dbReference type="NCBI Taxonomy" id="2338552"/>
    <lineage>
        <taxon>Bacteria</taxon>
        <taxon>Pseudomonadati</taxon>
        <taxon>Pseudomonadota</taxon>
        <taxon>Gammaproteobacteria</taxon>
        <taxon>Alteromonadales</taxon>
        <taxon>Shewanellaceae</taxon>
        <taxon>Parashewanella</taxon>
    </lineage>
</organism>
<evidence type="ECO:0000313" key="1">
    <source>
        <dbReference type="EMBL" id="RLV58513.1"/>
    </source>
</evidence>
<dbReference type="EMBL" id="QZEI01000068">
    <property type="protein sequence ID" value="RLV58513.1"/>
    <property type="molecule type" value="Genomic_DNA"/>
</dbReference>
<reference evidence="1 2" key="1">
    <citation type="submission" date="2018-09" db="EMBL/GenBank/DDBJ databases">
        <title>Phylogeny of the Shewanellaceae, and recommendation for two new genera, Pseudoshewanella and Parashewanella.</title>
        <authorList>
            <person name="Wang G."/>
        </authorList>
    </citation>
    <scope>NUCLEOTIDE SEQUENCE [LARGE SCALE GENOMIC DNA]</scope>
    <source>
        <strain evidence="1 2">C51</strain>
    </source>
</reference>
<gene>
    <name evidence="1" type="ORF">D5018_17005</name>
</gene>
<dbReference type="OrthoDB" id="6412519at2"/>